<feature type="domain" description="Protein kinase" evidence="7">
    <location>
        <begin position="1"/>
        <end position="210"/>
    </location>
</feature>
<dbReference type="InterPro" id="IPR000719">
    <property type="entry name" value="Prot_kinase_dom"/>
</dbReference>
<dbReference type="Pfam" id="PF00069">
    <property type="entry name" value="Pkinase"/>
    <property type="match status" value="1"/>
</dbReference>
<evidence type="ECO:0000256" key="2">
    <source>
        <dbReference type="ARBA" id="ARBA00022741"/>
    </source>
</evidence>
<dbReference type="GO" id="GO:0004674">
    <property type="term" value="F:protein serine/threonine kinase activity"/>
    <property type="evidence" value="ECO:0007669"/>
    <property type="project" value="TreeGrafter"/>
</dbReference>
<gene>
    <name evidence="8" type="ORF">GOM49_07215</name>
</gene>
<dbReference type="PANTHER" id="PTHR43289">
    <property type="entry name" value="MITOGEN-ACTIVATED PROTEIN KINASE KINASE KINASE 20-RELATED"/>
    <property type="match status" value="1"/>
</dbReference>
<keyword evidence="9" id="KW-1185">Reference proteome</keyword>
<evidence type="ECO:0000259" key="7">
    <source>
        <dbReference type="PROSITE" id="PS50011"/>
    </source>
</evidence>
<keyword evidence="2" id="KW-0547">Nucleotide-binding</keyword>
<feature type="region of interest" description="Disordered" evidence="5">
    <location>
        <begin position="329"/>
        <end position="366"/>
    </location>
</feature>
<name>A0A6I6EVF8_9CLOT</name>
<dbReference type="Proteomes" id="UP000422764">
    <property type="component" value="Chromosome"/>
</dbReference>
<evidence type="ECO:0000256" key="5">
    <source>
        <dbReference type="SAM" id="MobiDB-lite"/>
    </source>
</evidence>
<dbReference type="Gene3D" id="1.10.510.10">
    <property type="entry name" value="Transferase(Phosphotransferase) domain 1"/>
    <property type="match status" value="1"/>
</dbReference>
<dbReference type="PANTHER" id="PTHR43289:SF34">
    <property type="entry name" value="SERINE_THREONINE-PROTEIN KINASE YBDM-RELATED"/>
    <property type="match status" value="1"/>
</dbReference>
<feature type="transmembrane region" description="Helical" evidence="6">
    <location>
        <begin position="253"/>
        <end position="270"/>
    </location>
</feature>
<dbReference type="InterPro" id="IPR011009">
    <property type="entry name" value="Kinase-like_dom_sf"/>
</dbReference>
<evidence type="ECO:0000313" key="8">
    <source>
        <dbReference type="EMBL" id="QGU94916.1"/>
    </source>
</evidence>
<organism evidence="8 9">
    <name type="scientific">Clostridium bovifaecis</name>
    <dbReference type="NCBI Taxonomy" id="2184719"/>
    <lineage>
        <taxon>Bacteria</taxon>
        <taxon>Bacillati</taxon>
        <taxon>Bacillota</taxon>
        <taxon>Clostridia</taxon>
        <taxon>Eubacteriales</taxon>
        <taxon>Clostridiaceae</taxon>
        <taxon>Clostridium</taxon>
    </lineage>
</organism>
<feature type="compositionally biased region" description="Basic residues" evidence="5">
    <location>
        <begin position="345"/>
        <end position="355"/>
    </location>
</feature>
<reference evidence="8 9" key="1">
    <citation type="submission" date="2019-12" db="EMBL/GenBank/DDBJ databases">
        <title>Genome sequenceing of Clostridium bovifaecis.</title>
        <authorList>
            <person name="Yao Y."/>
        </authorList>
    </citation>
    <scope>NUCLEOTIDE SEQUENCE [LARGE SCALE GENOMIC DNA]</scope>
    <source>
        <strain evidence="8 9">BXX</strain>
    </source>
</reference>
<evidence type="ECO:0000256" key="6">
    <source>
        <dbReference type="SAM" id="Phobius"/>
    </source>
</evidence>
<dbReference type="SUPFAM" id="SSF56112">
    <property type="entry name" value="Protein kinase-like (PK-like)"/>
    <property type="match status" value="1"/>
</dbReference>
<keyword evidence="1" id="KW-0808">Transferase</keyword>
<keyword evidence="6" id="KW-0472">Membrane</keyword>
<dbReference type="EMBL" id="CP046522">
    <property type="protein sequence ID" value="QGU94916.1"/>
    <property type="molecule type" value="Genomic_DNA"/>
</dbReference>
<sequence length="406" mass="47007">MREQVDFLTEPNILKDLGHPSIPRIVDIFYKDDSLYMVEDYIEGETLEKLIERKGGISSEEAVSIALKLCEVLGYLHSFNPPIIYRDLKPSNVIKQNKDVILIDFGISRLYKENEAHDTIYMGSKGYAAPEQYGSEQSDIQTDIYGLGAIIYFMVNGRAPLNLMEALKDESYEKRVESDLREIIKKAMEIEKSKRYLNIKNIKEKLEDFLYKHQDKTVILKQNTKREDEKTKILSRKAKTRDLPKKGKKYKNIFVITTCLAILLICISIINKSSRNSKPIGKDNIKYETDITKADDKQDNAKNNTKAENIPEDKDNIIQGILYKNSPIVSEKSSDEEDKENKANGKAKGKYKKKDKDKDEDDEDNYTNNLVYKLSPAASTSKYYNKFTCRIEYVQFMEDKLVVYYY</sequence>
<proteinExistence type="predicted"/>
<dbReference type="PROSITE" id="PS50011">
    <property type="entry name" value="PROTEIN_KINASE_DOM"/>
    <property type="match status" value="1"/>
</dbReference>
<accession>A0A6I6EVF8</accession>
<keyword evidence="4" id="KW-0067">ATP-binding</keyword>
<dbReference type="SMART" id="SM00220">
    <property type="entry name" value="S_TKc"/>
    <property type="match status" value="1"/>
</dbReference>
<evidence type="ECO:0000256" key="4">
    <source>
        <dbReference type="ARBA" id="ARBA00022840"/>
    </source>
</evidence>
<evidence type="ECO:0000313" key="9">
    <source>
        <dbReference type="Proteomes" id="UP000422764"/>
    </source>
</evidence>
<dbReference type="CDD" id="cd14014">
    <property type="entry name" value="STKc_PknB_like"/>
    <property type="match status" value="1"/>
</dbReference>
<protein>
    <submittedName>
        <fullName evidence="8">Protein kinase</fullName>
    </submittedName>
</protein>
<dbReference type="AlphaFoldDB" id="A0A6I6EVF8"/>
<keyword evidence="3 8" id="KW-0418">Kinase</keyword>
<evidence type="ECO:0000256" key="3">
    <source>
        <dbReference type="ARBA" id="ARBA00022777"/>
    </source>
</evidence>
<evidence type="ECO:0000256" key="1">
    <source>
        <dbReference type="ARBA" id="ARBA00022679"/>
    </source>
</evidence>
<keyword evidence="6" id="KW-0812">Transmembrane</keyword>
<dbReference type="GO" id="GO:0005524">
    <property type="term" value="F:ATP binding"/>
    <property type="evidence" value="ECO:0007669"/>
    <property type="project" value="UniProtKB-KW"/>
</dbReference>
<keyword evidence="6" id="KW-1133">Transmembrane helix</keyword>